<proteinExistence type="predicted"/>
<dbReference type="CDD" id="cd00014">
    <property type="entry name" value="CH_SF"/>
    <property type="match status" value="1"/>
</dbReference>
<protein>
    <submittedName>
        <fullName evidence="1">Uncharacterized protein</fullName>
    </submittedName>
</protein>
<evidence type="ECO:0000313" key="2">
    <source>
        <dbReference type="Proteomes" id="UP001149090"/>
    </source>
</evidence>
<dbReference type="InterPro" id="IPR036872">
    <property type="entry name" value="CH_dom_sf"/>
</dbReference>
<evidence type="ECO:0000313" key="1">
    <source>
        <dbReference type="EMBL" id="KAJ5073478.1"/>
    </source>
</evidence>
<gene>
    <name evidence="1" type="ORF">M0811_08595</name>
</gene>
<organism evidence="1 2">
    <name type="scientific">Anaeramoeba ignava</name>
    <name type="common">Anaerobic marine amoeba</name>
    <dbReference type="NCBI Taxonomy" id="1746090"/>
    <lineage>
        <taxon>Eukaryota</taxon>
        <taxon>Metamonada</taxon>
        <taxon>Anaeramoebidae</taxon>
        <taxon>Anaeramoeba</taxon>
    </lineage>
</organism>
<dbReference type="Gene3D" id="1.10.418.10">
    <property type="entry name" value="Calponin-like domain"/>
    <property type="match status" value="1"/>
</dbReference>
<accession>A0A9Q0LLA1</accession>
<dbReference type="EMBL" id="JAPDFW010000074">
    <property type="protein sequence ID" value="KAJ5073478.1"/>
    <property type="molecule type" value="Genomic_DNA"/>
</dbReference>
<comment type="caution">
    <text evidence="1">The sequence shown here is derived from an EMBL/GenBank/DDBJ whole genome shotgun (WGS) entry which is preliminary data.</text>
</comment>
<reference evidence="1" key="1">
    <citation type="submission" date="2022-10" db="EMBL/GenBank/DDBJ databases">
        <title>Novel sulphate-reducing endosymbionts in the free-living metamonad Anaeramoeba.</title>
        <authorList>
            <person name="Jerlstrom-Hultqvist J."/>
            <person name="Cepicka I."/>
            <person name="Gallot-Lavallee L."/>
            <person name="Salas-Leiva D."/>
            <person name="Curtis B.A."/>
            <person name="Zahonova K."/>
            <person name="Pipaliya S."/>
            <person name="Dacks J."/>
            <person name="Roger A.J."/>
        </authorList>
    </citation>
    <scope>NUCLEOTIDE SEQUENCE</scope>
    <source>
        <strain evidence="1">BMAN</strain>
    </source>
</reference>
<sequence>MNKIQKANQFLFGVLNKKDNFETSPIKLSRRLCKVLNKIEPNSIKKISKTNSNENFQNFISACSKIKIIDSENIKTTDNETLAEIVVKLQQYYEEVVIQSPKQKSSKMEKLSPKSPKREFSSEQIMTIISNRIEQSKKEMQEVENSKLNDNFLLGKEVSKDLTSWSPIIPQLKTRSAFDSSPFSSPFDSPHIQKKENNDEQNIQKNEHLLELIKQKFASDSCSFDASVLTEYGKATQSTITITNKNITMAIQGGITFTKQFNINKPFNILLSLSKTNIFKLVFSKTSFVVQMRNETERYIFYKVFSLFQTYQGEVGENNLISGKIIGIEEEIDALARKCKAKNQAVFPVRVIVSKTNTAPAVLRISQNNINLSSMSLSPIVFSWNSFVFRVVEYTNNALQIQAIPLSSNEKNEQPKTSIVLDCETFQKRRLISKCISEFTHSDVFGIEAQRSETKNIGIQSTDVESFGKNNGSTLIDFVDSKIPSVSIAEFSVIDGEPKILLSNSVKESLTSPLLSLENQDIVKKINFQVNKLCKENHASFQVKISGIQNQSAKLTLNSKQLEILPKDIGSKFVCPFPGKQRLFLNPSKERYFVLQISSEKRFILKAKSSFDRDLIRNIFWNFNQPKNSESNQSQIWPPAMTCEKKTGKKEEKPKYKMQNKMKKFFEQNYKSIYEYPNSRFQLKVLDSFNDISGTLEIGLFDDHFEIEFSLTESHMSSGIEKTSPTSTIARKYNPYSLLLINNNRESLIGKLVIDEKFHLKVLFPNQEVRSIFASSFLAKKTLNLGISSNNSCKYSCTLSTPIGMVDSVVKVAQNYFAIKSPTDSFSVVFSPFTIAKRIDEKTIKISLQTTYYVDLLFKDKDEANQFFWQFTNNKFSTISQVMSKSFKKYRVSTLSKSKKFEKSHILLTQDRLIIINQDYIGFLSLKKFPSFYLKENDFVKIETFENSQRKTFVLKFSNPQKRERFYKDTTLVGNQIIREILNEKEQNIFQVEFFDDPKGSKSKITILNDEVILDQSTNQIKKNIFGAQLLSHLDQPLLFRMVFANPKQSFIFSLKKNEEEKREFFIKLFNYQVFNAGKSIEEKNQNSDSKIKFSVSILNEELQQINYGDVFFEEDRLIFKSQESTFKIKYDKIEKMQKTIENSNHIRVQSMKRSPIFLFKSHDDLVQFLNLMKLYKPKNCWVVSVLDEEDNILYQIKLKVKEDVLIIDDYNETNSIPIKEIKIARTEFNNSKIKMNYKSISTVFLFSSPLATNQFINSINNHYIFQNFFVIFDDKKSVPKTILLKIQNHGIEMKISEEEIINIPINEIELFVDSSILKKILLKHNDQEYILLFPSISQAKYFHRSFYYLA</sequence>
<keyword evidence="2" id="KW-1185">Reference proteome</keyword>
<dbReference type="Proteomes" id="UP001149090">
    <property type="component" value="Unassembled WGS sequence"/>
</dbReference>
<dbReference type="SUPFAM" id="SSF47576">
    <property type="entry name" value="Calponin-homology domain, CH-domain"/>
    <property type="match status" value="1"/>
</dbReference>
<dbReference type="OrthoDB" id="21595at2759"/>
<name>A0A9Q0LLA1_ANAIG</name>